<evidence type="ECO:0000256" key="2">
    <source>
        <dbReference type="SAM" id="MobiDB-lite"/>
    </source>
</evidence>
<keyword evidence="1" id="KW-0175">Coiled coil</keyword>
<feature type="compositionally biased region" description="Low complexity" evidence="2">
    <location>
        <begin position="358"/>
        <end position="373"/>
    </location>
</feature>
<evidence type="ECO:0000256" key="1">
    <source>
        <dbReference type="SAM" id="Coils"/>
    </source>
</evidence>
<feature type="coiled-coil region" evidence="1">
    <location>
        <begin position="1013"/>
        <end position="1040"/>
    </location>
</feature>
<dbReference type="PANTHER" id="PTHR42264">
    <property type="entry name" value="EPHRIN_REC_LIKE DOMAIN-CONTAINING PROTEIN"/>
    <property type="match status" value="1"/>
</dbReference>
<feature type="region of interest" description="Disordered" evidence="2">
    <location>
        <begin position="299"/>
        <end position="319"/>
    </location>
</feature>
<feature type="compositionally biased region" description="Polar residues" evidence="2">
    <location>
        <begin position="863"/>
        <end position="877"/>
    </location>
</feature>
<feature type="compositionally biased region" description="Polar residues" evidence="2">
    <location>
        <begin position="695"/>
        <end position="708"/>
    </location>
</feature>
<accession>A0AAV4H5X0</accession>
<feature type="coiled-coil region" evidence="1">
    <location>
        <begin position="1127"/>
        <end position="1164"/>
    </location>
</feature>
<feature type="region of interest" description="Disordered" evidence="2">
    <location>
        <begin position="358"/>
        <end position="396"/>
    </location>
</feature>
<feature type="region of interest" description="Disordered" evidence="2">
    <location>
        <begin position="863"/>
        <end position="914"/>
    </location>
</feature>
<reference evidence="3 4" key="1">
    <citation type="journal article" date="2021" name="Elife">
        <title>Chloroplast acquisition without the gene transfer in kleptoplastic sea slugs, Plakobranchus ocellatus.</title>
        <authorList>
            <person name="Maeda T."/>
            <person name="Takahashi S."/>
            <person name="Yoshida T."/>
            <person name="Shimamura S."/>
            <person name="Takaki Y."/>
            <person name="Nagai Y."/>
            <person name="Toyoda A."/>
            <person name="Suzuki Y."/>
            <person name="Arimoto A."/>
            <person name="Ishii H."/>
            <person name="Satoh N."/>
            <person name="Nishiyama T."/>
            <person name="Hasebe M."/>
            <person name="Maruyama T."/>
            <person name="Minagawa J."/>
            <person name="Obokata J."/>
            <person name="Shigenobu S."/>
        </authorList>
    </citation>
    <scope>NUCLEOTIDE SEQUENCE [LARGE SCALE GENOMIC DNA]</scope>
</reference>
<feature type="compositionally biased region" description="Low complexity" evidence="2">
    <location>
        <begin position="551"/>
        <end position="560"/>
    </location>
</feature>
<evidence type="ECO:0008006" key="5">
    <source>
        <dbReference type="Google" id="ProtNLM"/>
    </source>
</evidence>
<feature type="compositionally biased region" description="Polar residues" evidence="2">
    <location>
        <begin position="24"/>
        <end position="55"/>
    </location>
</feature>
<feature type="region of interest" description="Disordered" evidence="2">
    <location>
        <begin position="1258"/>
        <end position="1309"/>
    </location>
</feature>
<keyword evidence="4" id="KW-1185">Reference proteome</keyword>
<feature type="compositionally biased region" description="Polar residues" evidence="2">
    <location>
        <begin position="889"/>
        <end position="907"/>
    </location>
</feature>
<organism evidence="3 4">
    <name type="scientific">Elysia marginata</name>
    <dbReference type="NCBI Taxonomy" id="1093978"/>
    <lineage>
        <taxon>Eukaryota</taxon>
        <taxon>Metazoa</taxon>
        <taxon>Spiralia</taxon>
        <taxon>Lophotrochozoa</taxon>
        <taxon>Mollusca</taxon>
        <taxon>Gastropoda</taxon>
        <taxon>Heterobranchia</taxon>
        <taxon>Euthyneura</taxon>
        <taxon>Panpulmonata</taxon>
        <taxon>Sacoglossa</taxon>
        <taxon>Placobranchoidea</taxon>
        <taxon>Plakobranchidae</taxon>
        <taxon>Elysia</taxon>
    </lineage>
</organism>
<dbReference type="PANTHER" id="PTHR42264:SF3">
    <property type="entry name" value="F-BOX DOMAIN-CONTAINING PROTEIN-RELATED"/>
    <property type="match status" value="1"/>
</dbReference>
<feature type="region of interest" description="Disordered" evidence="2">
    <location>
        <begin position="532"/>
        <end position="568"/>
    </location>
</feature>
<feature type="compositionally biased region" description="Polar residues" evidence="2">
    <location>
        <begin position="374"/>
        <end position="388"/>
    </location>
</feature>
<evidence type="ECO:0000313" key="4">
    <source>
        <dbReference type="Proteomes" id="UP000762676"/>
    </source>
</evidence>
<feature type="compositionally biased region" description="Basic and acidic residues" evidence="2">
    <location>
        <begin position="1"/>
        <end position="19"/>
    </location>
</feature>
<feature type="region of interest" description="Disordered" evidence="2">
    <location>
        <begin position="695"/>
        <end position="716"/>
    </location>
</feature>
<feature type="compositionally biased region" description="Basic and acidic residues" evidence="2">
    <location>
        <begin position="644"/>
        <end position="656"/>
    </location>
</feature>
<evidence type="ECO:0000313" key="3">
    <source>
        <dbReference type="EMBL" id="GFR93154.1"/>
    </source>
</evidence>
<feature type="region of interest" description="Disordered" evidence="2">
    <location>
        <begin position="1"/>
        <end position="55"/>
    </location>
</feature>
<name>A0AAV4H5X0_9GAST</name>
<dbReference type="EMBL" id="BMAT01005449">
    <property type="protein sequence ID" value="GFR93154.1"/>
    <property type="molecule type" value="Genomic_DNA"/>
</dbReference>
<sequence length="1440" mass="158723">MKQSSSEDTHHSTLSEDYGKNCLPQHNSISAHASRPNSVQISRAESHFQRLSSAEQNRTIHFQDLDESLGDMNLTSNISEPSMSVYPMEDHTAGTAAGPSKVAPPFFYTEQQRQEKREHNGVIVTSVSQIMQEYVTMEVTSNIHSASLQQTEDRGGIGHQRQLCDEYTEDMELTADLMYSSRTALVDIPVNNAHVSGGPTISTPAAVKFPMGSLLPAVPCEEQENNPLLILRNMQNAADNTSLLRNMQNAADNTPLSPPGMNSSTMELTMNLPRPAFSVDFNSCSLVEKDPRDVLSTVQSSSLKGTVDNSSVEKSAVSGPSVDSVVLSARPRKRLTEQLTTQILSPVVEVSGLNCSSWSGSRTSNSSSFNRTGQSSSAIKQGSISHGTLEQRQDKAAPVTKTVYFGSPSADGLEITRNITCDIETGVNVDQERDLSSSSTRVDSEKVVSLEPQTKTVYFDSSSDAVRLGAVSEQAGDMELTETCSDSPVNLLPSRQRKELTPQKAQSGTVYFGQNEELGTAGDLELTRTYCDPSVNSVPPQHQKEFRSSERSSNSQAQSSTIYFGRAGDEGKLGDMELTEAVHNLSSGMEDPEVVLNFRRNSSERVHVELFPCTSEEAENTCQSKLITSLSKESSINVDRMGRIHQSEPPSSEHSKLCRSSDLSQKPNTITVSESIDSPAQHSKTLSLEINQSCHSLQSTQKPDQNGSHTKKIDSVKNNIIKDMNGLLNLSRRTSVMNKNMLSARRSLGGLLLSSQDKSSRRSLSNPRVLSKSLLPDSKDEVDGLISLSSAFDKSHNKVNSSEIVSVFSGADSPLLINNKSSVSNKSIALESDSPLIASGLKEKNIVVGGSLSKDKNLSFSAQVARTSSTTLSTPTGKTRHPSGEMDKTSSMFLTSQPEPATPSSGRESPLDDADLRDESDVLLEDLNLQNLVGKCDVDEEALDDFLQNLECMVSTAEPQTPKSEAVFTFEDIYKTIGFDRSPNSEKISPQREMEVASTGGKLQAKIAVLPKIETLEVFVQNMESAVKKLQQENQSKRELMRPDLSKIGCSLATDEGTKCAAVEMCRASRALAKSKWWQKEAGHLIEYSTIREEMFEKLHSDVERFKRETDRCSELTTEIDQCLLDIREIQQVRTDLEHEEKKLSEATVELDSLKTKSEELDVRASGIQKTSSKLVDVTGTVLSRQEKVKEQLCWIESLTEWTLLRESSEEMVFGFLFNTLVLQVQLYGSGSEVSRVSGISVRSRLAVVDVSTINCHNTNSNNNYHNTSSYKNGHNTNSNNNYHSTNSYNNGHDTNSNNNYHNTNSYNNCHNKNRNNNCHNTKEHSGYMLLLDVSTVVANCRQLSTEIRQAHFRHRVSINGLTLEVYVLESKKRQKIRLQTQFEAPCTYPNMKHSWTVTLLFGNADREAIRQAAGEVDAGQQYLTRVLAAVEKTLTGSSR</sequence>
<feature type="region of interest" description="Disordered" evidence="2">
    <location>
        <begin position="644"/>
        <end position="666"/>
    </location>
</feature>
<gene>
    <name evidence="3" type="ORF">ElyMa_002635500</name>
</gene>
<protein>
    <recommendedName>
        <fullName evidence="5">Spc7 kinetochore protein domain-containing protein</fullName>
    </recommendedName>
</protein>
<dbReference type="Proteomes" id="UP000762676">
    <property type="component" value="Unassembled WGS sequence"/>
</dbReference>
<feature type="compositionally biased region" description="Polar residues" evidence="2">
    <location>
        <begin position="299"/>
        <end position="313"/>
    </location>
</feature>
<comment type="caution">
    <text evidence="3">The sequence shown here is derived from an EMBL/GenBank/DDBJ whole genome shotgun (WGS) entry which is preliminary data.</text>
</comment>
<proteinExistence type="predicted"/>